<keyword evidence="3" id="KW-1185">Reference proteome</keyword>
<name>C5BWN5_BEUC1</name>
<evidence type="ECO:0000313" key="3">
    <source>
        <dbReference type="Proteomes" id="UP000007962"/>
    </source>
</evidence>
<dbReference type="PANTHER" id="PTHR21562">
    <property type="entry name" value="NOTUM-RELATED"/>
    <property type="match status" value="1"/>
</dbReference>
<feature type="region of interest" description="Disordered" evidence="1">
    <location>
        <begin position="1"/>
        <end position="21"/>
    </location>
</feature>
<dbReference type="eggNOG" id="COG0657">
    <property type="taxonomic scope" value="Bacteria"/>
</dbReference>
<sequence>MPDATDPGHMTNSRLPSGRPRRRRPLAISLVLAALLAVPTACTPAPPALEWETVAAPDDCRCADGSPFSFWERRADETRVVLFLNGGGVCWDARSCAFTSTDTPGESEFYDWNLSGTNPENRNGMFDTTRSDNPFAEYSFLYVSSCTGDAHLGSVSQAYSPELTVEHNGYVNGTAALDYLAEQYPDATEVVVVGKTAGSVAAPLYGGLVADLLPDAKVTVFGGQSGAWPDNPDFNTDVLDTAWGAYGAMPDWAVAGLAVRDWGVPGFWTQAGLHHPDLVLARFDYAYDPHAAVEITDWERGDSPSLEPVPGFDELAVIDANEAAIEAAGVPLHSYTAPGDDHGLHEFDAFYDTEVGGVRLTDWLAALVGDDPPDDVRCEQCAP</sequence>
<dbReference type="EMBL" id="CP001618">
    <property type="protein sequence ID" value="ACQ80701.1"/>
    <property type="molecule type" value="Genomic_DNA"/>
</dbReference>
<dbReference type="InterPro" id="IPR004963">
    <property type="entry name" value="PAE/NOTUM"/>
</dbReference>
<dbReference type="Pfam" id="PF03283">
    <property type="entry name" value="PAE"/>
    <property type="match status" value="1"/>
</dbReference>
<dbReference type="AlphaFoldDB" id="C5BWN5"/>
<gene>
    <name evidence="2" type="ordered locus">Bcav_2451</name>
</gene>
<evidence type="ECO:0000256" key="1">
    <source>
        <dbReference type="SAM" id="MobiDB-lite"/>
    </source>
</evidence>
<dbReference type="STRING" id="471853.Bcav_2451"/>
<protein>
    <submittedName>
        <fullName evidence="2">Putative lipoprotein</fullName>
    </submittedName>
</protein>
<keyword evidence="2" id="KW-0449">Lipoprotein</keyword>
<organism evidence="2 3">
    <name type="scientific">Beutenbergia cavernae (strain ATCC BAA-8 / DSM 12333 / CCUG 43141 / JCM 11478 / NBRC 16432 / NCIMB 13614 / HKI 0122)</name>
    <dbReference type="NCBI Taxonomy" id="471853"/>
    <lineage>
        <taxon>Bacteria</taxon>
        <taxon>Bacillati</taxon>
        <taxon>Actinomycetota</taxon>
        <taxon>Actinomycetes</taxon>
        <taxon>Micrococcales</taxon>
        <taxon>Beutenbergiaceae</taxon>
        <taxon>Beutenbergia</taxon>
    </lineage>
</organism>
<proteinExistence type="predicted"/>
<dbReference type="KEGG" id="bcv:Bcav_2451"/>
<dbReference type="Proteomes" id="UP000007962">
    <property type="component" value="Chromosome"/>
</dbReference>
<accession>C5BWN5</accession>
<dbReference type="GO" id="GO:0016787">
    <property type="term" value="F:hydrolase activity"/>
    <property type="evidence" value="ECO:0007669"/>
    <property type="project" value="InterPro"/>
</dbReference>
<dbReference type="PANTHER" id="PTHR21562:SF83">
    <property type="entry name" value="PECTIN ACETYLESTERASE 4"/>
    <property type="match status" value="1"/>
</dbReference>
<reference evidence="2 3" key="1">
    <citation type="journal article" date="2009" name="Stand. Genomic Sci.">
        <title>Complete genome sequence of Beutenbergia cavernae type strain (HKI 0122).</title>
        <authorList>
            <person name="Land M."/>
            <person name="Pukall R."/>
            <person name="Abt B."/>
            <person name="Goker M."/>
            <person name="Rohde M."/>
            <person name="Glavina Del Rio T."/>
            <person name="Tice H."/>
            <person name="Copeland A."/>
            <person name="Cheng J.F."/>
            <person name="Lucas S."/>
            <person name="Chen F."/>
            <person name="Nolan M."/>
            <person name="Bruce D."/>
            <person name="Goodwin L."/>
            <person name="Pitluck S."/>
            <person name="Ivanova N."/>
            <person name="Mavromatis K."/>
            <person name="Ovchinnikova G."/>
            <person name="Pati A."/>
            <person name="Chen A."/>
            <person name="Palaniappan K."/>
            <person name="Hauser L."/>
            <person name="Chang Y.J."/>
            <person name="Jefferies C.C."/>
            <person name="Saunders E."/>
            <person name="Brettin T."/>
            <person name="Detter J.C."/>
            <person name="Han C."/>
            <person name="Chain P."/>
            <person name="Bristow J."/>
            <person name="Eisen J.A."/>
            <person name="Markowitz V."/>
            <person name="Hugenholtz P."/>
            <person name="Kyrpides N.C."/>
            <person name="Klenk H.P."/>
            <person name="Lapidus A."/>
        </authorList>
    </citation>
    <scope>NUCLEOTIDE SEQUENCE [LARGE SCALE GENOMIC DNA]</scope>
    <source>
        <strain evidence="3">ATCC BAA-8 / DSM 12333 / NBRC 16432</strain>
    </source>
</reference>
<dbReference type="HOGENOM" id="CLU_051819_0_0_11"/>
<evidence type="ECO:0000313" key="2">
    <source>
        <dbReference type="EMBL" id="ACQ80701.1"/>
    </source>
</evidence>